<dbReference type="InterPro" id="IPR011990">
    <property type="entry name" value="TPR-like_helical_dom_sf"/>
</dbReference>
<evidence type="ECO:0000256" key="4">
    <source>
        <dbReference type="SAM" id="SignalP"/>
    </source>
</evidence>
<dbReference type="InterPro" id="IPR019734">
    <property type="entry name" value="TPR_rpt"/>
</dbReference>
<dbReference type="InterPro" id="IPR051685">
    <property type="entry name" value="Ycf3/AcsC/BcsC/TPR_MFPF"/>
</dbReference>
<evidence type="ECO:0000256" key="2">
    <source>
        <dbReference type="ARBA" id="ARBA00022803"/>
    </source>
</evidence>
<dbReference type="AlphaFoldDB" id="A0A1E3X2C4"/>
<feature type="repeat" description="TPR" evidence="3">
    <location>
        <begin position="222"/>
        <end position="255"/>
    </location>
</feature>
<evidence type="ECO:0000256" key="3">
    <source>
        <dbReference type="PROSITE-ProRule" id="PRU00339"/>
    </source>
</evidence>
<dbReference type="PANTHER" id="PTHR44943">
    <property type="entry name" value="CELLULOSE SYNTHASE OPERON PROTEIN C"/>
    <property type="match status" value="1"/>
</dbReference>
<dbReference type="Gene3D" id="3.40.50.10610">
    <property type="entry name" value="ABC-type transport auxiliary lipoprotein component"/>
    <property type="match status" value="1"/>
</dbReference>
<evidence type="ECO:0000313" key="5">
    <source>
        <dbReference type="EMBL" id="ODS29738.1"/>
    </source>
</evidence>
<protein>
    <submittedName>
        <fullName evidence="5">Tetratricopeptide repeat protein</fullName>
    </submittedName>
</protein>
<evidence type="ECO:0000313" key="6">
    <source>
        <dbReference type="Proteomes" id="UP000094056"/>
    </source>
</evidence>
<keyword evidence="1" id="KW-0677">Repeat</keyword>
<dbReference type="EMBL" id="MAYW01000391">
    <property type="protein sequence ID" value="ODS29738.1"/>
    <property type="molecule type" value="Genomic_DNA"/>
</dbReference>
<name>A0A1E3X2C4_9BACT</name>
<evidence type="ECO:0000256" key="1">
    <source>
        <dbReference type="ARBA" id="ARBA00022737"/>
    </source>
</evidence>
<dbReference type="Gene3D" id="1.25.40.10">
    <property type="entry name" value="Tetratricopeptide repeat domain"/>
    <property type="match status" value="2"/>
</dbReference>
<gene>
    <name evidence="5" type="ORF">SCARUB_05158</name>
</gene>
<proteinExistence type="predicted"/>
<sequence>MKAGKNHLLTLLVTFVILCQSNSAQVNDPIAILEFDNNSGIEEYNWLSGGIPEILTSKLSNVPDLVVIERRQIKKTLSDVAFTQTGLVDPEKAVTVGKMLGADIVILGSFQIIGKSILITSRVIDVETSKISGSKNVRGSLDKIFDLEFELAEQLIEELGIKITSNTREIIRSAGTDYLRSQALIAEAERISTELYELANWDQIQQTLDLIDEALKYNPTNYQALRWGGIVFKNAKFYEKSIELLEKALEQTPNDQLIRSSLVKPYIETGSYDKAIEFQIALLNEGYQTDESDPAFIIEAYFRKGDLNNCHLWINKLRGHSEYLDTFIDMFDKRIDDIEKGVSSIEAYILMQKAYGFEFTAQDSLHHYIDLAIETSPKDGNLYFAKAFAYGSNNIRGIPYYEKAMECGNLSPDDVSTAYYNIGYIYSRQGDWNSAKVNFQKAVDNSSGKVLFMQVRNLYDLAYANYELGKINEAYEQLREVLTMDPDYEEAQLLFNKIEFQKSLMDKQQQKSDVKIFFASRSNNSVQFIYWRCSSYLGFSLMYLKSNTAHQLKESFDVEKVTDAFSAT</sequence>
<dbReference type="Pfam" id="PF13181">
    <property type="entry name" value="TPR_8"/>
    <property type="match status" value="2"/>
</dbReference>
<dbReference type="PATRIC" id="fig|1872076.5.peg.6213"/>
<feature type="signal peptide" evidence="4">
    <location>
        <begin position="1"/>
        <end position="26"/>
    </location>
</feature>
<dbReference type="PANTHER" id="PTHR44943:SF5">
    <property type="entry name" value="BLL7697 PROTEIN"/>
    <property type="match status" value="1"/>
</dbReference>
<reference evidence="5 6" key="1">
    <citation type="submission" date="2016-07" db="EMBL/GenBank/DDBJ databases">
        <title>Draft genome of Scalindua rubra, obtained from a brine-seawater interface in the Red Sea, sheds light on salt adaptation in anammox bacteria.</title>
        <authorList>
            <person name="Speth D.R."/>
            <person name="Lagkouvardos I."/>
            <person name="Wang Y."/>
            <person name="Qian P.-Y."/>
            <person name="Dutilh B.E."/>
            <person name="Jetten M.S."/>
        </authorList>
    </citation>
    <scope>NUCLEOTIDE SEQUENCE [LARGE SCALE GENOMIC DNA]</scope>
    <source>
        <strain evidence="5">BSI-1</strain>
    </source>
</reference>
<feature type="repeat" description="TPR" evidence="3">
    <location>
        <begin position="416"/>
        <end position="449"/>
    </location>
</feature>
<dbReference type="SUPFAM" id="SSF48452">
    <property type="entry name" value="TPR-like"/>
    <property type="match status" value="1"/>
</dbReference>
<accession>A0A1E3X2C4</accession>
<keyword evidence="2 3" id="KW-0802">TPR repeat</keyword>
<dbReference type="Proteomes" id="UP000094056">
    <property type="component" value="Unassembled WGS sequence"/>
</dbReference>
<keyword evidence="4" id="KW-0732">Signal</keyword>
<organism evidence="5 6">
    <name type="scientific">Candidatus Scalindua rubra</name>
    <dbReference type="NCBI Taxonomy" id="1872076"/>
    <lineage>
        <taxon>Bacteria</taxon>
        <taxon>Pseudomonadati</taxon>
        <taxon>Planctomycetota</taxon>
        <taxon>Candidatus Brocadiia</taxon>
        <taxon>Candidatus Brocadiales</taxon>
        <taxon>Candidatus Scalinduaceae</taxon>
        <taxon>Candidatus Scalindua</taxon>
    </lineage>
</organism>
<comment type="caution">
    <text evidence="5">The sequence shown here is derived from an EMBL/GenBank/DDBJ whole genome shotgun (WGS) entry which is preliminary data.</text>
</comment>
<feature type="repeat" description="TPR" evidence="3">
    <location>
        <begin position="455"/>
        <end position="488"/>
    </location>
</feature>
<dbReference type="SMART" id="SM00028">
    <property type="entry name" value="TPR"/>
    <property type="match status" value="3"/>
</dbReference>
<feature type="chain" id="PRO_5009140009" evidence="4">
    <location>
        <begin position="27"/>
        <end position="568"/>
    </location>
</feature>
<dbReference type="PROSITE" id="PS50005">
    <property type="entry name" value="TPR"/>
    <property type="match status" value="3"/>
</dbReference>